<evidence type="ECO:0000256" key="10">
    <source>
        <dbReference type="SAM" id="MobiDB-lite"/>
    </source>
</evidence>
<keyword evidence="5" id="KW-0571">Peptide transport</keyword>
<feature type="region of interest" description="Disordered" evidence="10">
    <location>
        <begin position="1"/>
        <end position="24"/>
    </location>
</feature>
<evidence type="ECO:0000256" key="6">
    <source>
        <dbReference type="ARBA" id="ARBA00022927"/>
    </source>
</evidence>
<dbReference type="GO" id="GO:0005886">
    <property type="term" value="C:plasma membrane"/>
    <property type="evidence" value="ECO:0007669"/>
    <property type="project" value="UniProtKB-SubCell"/>
</dbReference>
<feature type="domain" description="ABC transmembrane type-1" evidence="11">
    <location>
        <begin position="169"/>
        <end position="371"/>
    </location>
</feature>
<dbReference type="PANTHER" id="PTHR43386">
    <property type="entry name" value="OLIGOPEPTIDE TRANSPORT SYSTEM PERMEASE PROTEIN APPC"/>
    <property type="match status" value="1"/>
</dbReference>
<gene>
    <name evidence="12" type="primary">oppC</name>
    <name evidence="12" type="ORF">AGA_1955</name>
</gene>
<feature type="transmembrane region" description="Helical" evidence="9">
    <location>
        <begin position="173"/>
        <end position="199"/>
    </location>
</feature>
<keyword evidence="7 9" id="KW-1133">Transmembrane helix</keyword>
<feature type="transmembrane region" description="Helical" evidence="9">
    <location>
        <begin position="80"/>
        <end position="101"/>
    </location>
</feature>
<reference evidence="13" key="1">
    <citation type="submission" date="2014-09" db="EMBL/GenBank/DDBJ databases">
        <authorList>
            <person name="Illeghems K.G."/>
        </authorList>
    </citation>
    <scope>NUCLEOTIDE SEQUENCE [LARGE SCALE GENOMIC DNA]</scope>
    <source>
        <strain evidence="13">LMG 23848T</strain>
    </source>
</reference>
<accession>A0A0U5BL63</accession>
<evidence type="ECO:0000256" key="4">
    <source>
        <dbReference type="ARBA" id="ARBA00022692"/>
    </source>
</evidence>
<dbReference type="Pfam" id="PF00528">
    <property type="entry name" value="BPD_transp_1"/>
    <property type="match status" value="1"/>
</dbReference>
<dbReference type="InterPro" id="IPR025966">
    <property type="entry name" value="OppC_N"/>
</dbReference>
<evidence type="ECO:0000256" key="1">
    <source>
        <dbReference type="ARBA" id="ARBA00004651"/>
    </source>
</evidence>
<evidence type="ECO:0000256" key="2">
    <source>
        <dbReference type="ARBA" id="ARBA00022448"/>
    </source>
</evidence>
<dbReference type="Gene3D" id="1.10.3720.10">
    <property type="entry name" value="MetI-like"/>
    <property type="match status" value="1"/>
</dbReference>
<evidence type="ECO:0000256" key="9">
    <source>
        <dbReference type="RuleBase" id="RU363032"/>
    </source>
</evidence>
<dbReference type="InterPro" id="IPR050366">
    <property type="entry name" value="BP-dependent_transpt_permease"/>
</dbReference>
<keyword evidence="4 9" id="KW-0812">Transmembrane</keyword>
<comment type="similarity">
    <text evidence="9">Belongs to the binding-protein-dependent transport system permease family.</text>
</comment>
<evidence type="ECO:0000256" key="3">
    <source>
        <dbReference type="ARBA" id="ARBA00022475"/>
    </source>
</evidence>
<comment type="subcellular location">
    <subcellularLocation>
        <location evidence="1 9">Cell membrane</location>
        <topology evidence="1 9">Multi-pass membrane protein</topology>
    </subcellularLocation>
</comment>
<feature type="transmembrane region" description="Helical" evidence="9">
    <location>
        <begin position="352"/>
        <end position="371"/>
    </location>
</feature>
<feature type="transmembrane region" description="Helical" evidence="9">
    <location>
        <begin position="245"/>
        <end position="261"/>
    </location>
</feature>
<name>A0A0U5BL63_9PROT</name>
<dbReference type="GO" id="GO:0055085">
    <property type="term" value="P:transmembrane transport"/>
    <property type="evidence" value="ECO:0007669"/>
    <property type="project" value="InterPro"/>
</dbReference>
<protein>
    <submittedName>
        <fullName evidence="12">Binding-protein dependent transport system inner membrane protein</fullName>
    </submittedName>
</protein>
<dbReference type="InterPro" id="IPR035906">
    <property type="entry name" value="MetI-like_sf"/>
</dbReference>
<dbReference type="CDD" id="cd06261">
    <property type="entry name" value="TM_PBP2"/>
    <property type="match status" value="1"/>
</dbReference>
<evidence type="ECO:0000259" key="11">
    <source>
        <dbReference type="PROSITE" id="PS50928"/>
    </source>
</evidence>
<dbReference type="PANTHER" id="PTHR43386:SF1">
    <property type="entry name" value="D,D-DIPEPTIDE TRANSPORT SYSTEM PERMEASE PROTEIN DDPC-RELATED"/>
    <property type="match status" value="1"/>
</dbReference>
<evidence type="ECO:0000256" key="7">
    <source>
        <dbReference type="ARBA" id="ARBA00022989"/>
    </source>
</evidence>
<keyword evidence="2 9" id="KW-0813">Transport</keyword>
<dbReference type="Pfam" id="PF12911">
    <property type="entry name" value="OppC_N"/>
    <property type="match status" value="1"/>
</dbReference>
<dbReference type="Proteomes" id="UP000068250">
    <property type="component" value="Chromosome I"/>
</dbReference>
<evidence type="ECO:0000256" key="5">
    <source>
        <dbReference type="ARBA" id="ARBA00022856"/>
    </source>
</evidence>
<evidence type="ECO:0000256" key="8">
    <source>
        <dbReference type="ARBA" id="ARBA00023136"/>
    </source>
</evidence>
<evidence type="ECO:0000313" key="13">
    <source>
        <dbReference type="Proteomes" id="UP000068250"/>
    </source>
</evidence>
<evidence type="ECO:0000313" key="12">
    <source>
        <dbReference type="EMBL" id="CEF56380.1"/>
    </source>
</evidence>
<dbReference type="GO" id="GO:0015031">
    <property type="term" value="P:protein transport"/>
    <property type="evidence" value="ECO:0007669"/>
    <property type="project" value="UniProtKB-KW"/>
</dbReference>
<proteinExistence type="inferred from homology"/>
<dbReference type="AlphaFoldDB" id="A0A0U5BL63"/>
<keyword evidence="8 9" id="KW-0472">Membrane</keyword>
<dbReference type="STRING" id="431306.AGA_1955"/>
<keyword evidence="3" id="KW-1003">Cell membrane</keyword>
<sequence length="387" mass="41288">MSTCRIPTPRHGTKEADLPLPPRTSKIPAELPPAPAHKVTHLHRADLINAGIMTKPSDTPSTSAGPWKSALRSLLRNRSALGALAILALIVIACLCAPFYARHIAHTDPFLSNVAGTITLNGQETDIMQPNDNPLHLGLSPIGPTWHTTYFLGADSQGRDIMARLLYGGRNSLLISFSAAVLCLVMAGVVGISAGFFGGITDMILCRIMDIMWAVPVYLFAISLSIVTITSGLRIGPFVIEADNLLIPIVIIALVYVPYAARPVRGRVIALRQAEFVTAAKCLGVPRWRIVLHDILPNVSTTLVVMGPLLMAMALLAESALSFLSIGVQAPAASWGTIILDGEGLIYTRPMVAIAPGMAIVAVVLALNILGDGLRDALDVRDTSRRE</sequence>
<dbReference type="SUPFAM" id="SSF161098">
    <property type="entry name" value="MetI-like"/>
    <property type="match status" value="1"/>
</dbReference>
<feature type="transmembrane region" description="Helical" evidence="9">
    <location>
        <begin position="211"/>
        <end position="233"/>
    </location>
</feature>
<dbReference type="GO" id="GO:0015833">
    <property type="term" value="P:peptide transport"/>
    <property type="evidence" value="ECO:0007669"/>
    <property type="project" value="UniProtKB-KW"/>
</dbReference>
<dbReference type="InterPro" id="IPR000515">
    <property type="entry name" value="MetI-like"/>
</dbReference>
<feature type="transmembrane region" description="Helical" evidence="9">
    <location>
        <begin position="295"/>
        <end position="315"/>
    </location>
</feature>
<organism evidence="12 13">
    <name type="scientific">Acetobacter ghanensis</name>
    <dbReference type="NCBI Taxonomy" id="431306"/>
    <lineage>
        <taxon>Bacteria</taxon>
        <taxon>Pseudomonadati</taxon>
        <taxon>Pseudomonadota</taxon>
        <taxon>Alphaproteobacteria</taxon>
        <taxon>Acetobacterales</taxon>
        <taxon>Acetobacteraceae</taxon>
        <taxon>Acetobacter</taxon>
    </lineage>
</organism>
<dbReference type="PATRIC" id="fig|431306.5.peg.2010"/>
<dbReference type="PROSITE" id="PS50928">
    <property type="entry name" value="ABC_TM1"/>
    <property type="match status" value="1"/>
</dbReference>
<dbReference type="EMBL" id="LN609302">
    <property type="protein sequence ID" value="CEF56380.1"/>
    <property type="molecule type" value="Genomic_DNA"/>
</dbReference>
<keyword evidence="6" id="KW-0653">Protein transport</keyword>